<keyword evidence="3" id="KW-1185">Reference proteome</keyword>
<dbReference type="PANTHER" id="PTHR45947">
    <property type="entry name" value="SULFOQUINOVOSYL TRANSFERASE SQD2"/>
    <property type="match status" value="1"/>
</dbReference>
<dbReference type="EMBL" id="CP030926">
    <property type="protein sequence ID" value="AXN37656.1"/>
    <property type="molecule type" value="Genomic_DNA"/>
</dbReference>
<dbReference type="Proteomes" id="UP000260457">
    <property type="component" value="Chromosome"/>
</dbReference>
<reference evidence="2 3" key="1">
    <citation type="submission" date="2018-07" db="EMBL/GenBank/DDBJ databases">
        <title>The molecular basis for the intramolecular migration of carboxyl group in the catabolism of para-hydroxybenzoate via gentisate.</title>
        <authorList>
            <person name="Zhao H."/>
            <person name="Xu Y."/>
            <person name="Lin S."/>
            <person name="Spain J.C."/>
            <person name="Zhou N.-Y."/>
        </authorList>
    </citation>
    <scope>NUCLEOTIDE SEQUENCE [LARGE SCALE GENOMIC DNA]</scope>
    <source>
        <strain evidence="2 3">PHB-7a</strain>
    </source>
</reference>
<dbReference type="SUPFAM" id="SSF53756">
    <property type="entry name" value="UDP-Glycosyltransferase/glycogen phosphorylase"/>
    <property type="match status" value="1"/>
</dbReference>
<dbReference type="InterPro" id="IPR001296">
    <property type="entry name" value="Glyco_trans_1"/>
</dbReference>
<accession>A0ABN5N0J6</accession>
<name>A0ABN5N0J6_9BACI</name>
<dbReference type="InterPro" id="IPR050194">
    <property type="entry name" value="Glycosyltransferase_grp1"/>
</dbReference>
<sequence length="394" mass="45499">MNRNLDILFLCDNSLGVVGGGEESLRIIINGVKNEYNVALIEPGIGYHKNPECEIYELSKYKRIKMVARNPILFIKYLHDIKKIINETKPSVIHTQAQVSFFIVGFLKKMKLINPDLILIHTERGLYTKYNKLVKKIFLSCIREMNILVTTTNFNGEHWKRAIKQKYPRANKRYELIENTAGKIFEEIDKSRLNNTNNFLTIGFAGRYCDWKNWPLAEEICVKLSKKIDLHVEMAVGCLDDQSEIETKAMFERLNASLGDKFNGKINVEFADMNQFYYNIDVFILTSNHNTESFGRTLVEAMSRETVVLTTDAGGSVEVVNNIENVCTTADQFVERILDYYYAPDLMRNEKEDNLLRVRKNYSLDNNINKHLKLYNNLINFPIVKGDVFEAGDS</sequence>
<evidence type="ECO:0000313" key="2">
    <source>
        <dbReference type="EMBL" id="AXN37656.1"/>
    </source>
</evidence>
<gene>
    <name evidence="2" type="ORF">DTO10_04005</name>
</gene>
<dbReference type="Pfam" id="PF00534">
    <property type="entry name" value="Glycos_transf_1"/>
    <property type="match status" value="1"/>
</dbReference>
<proteinExistence type="predicted"/>
<dbReference type="PANTHER" id="PTHR45947:SF3">
    <property type="entry name" value="SULFOQUINOVOSYL TRANSFERASE SQD2"/>
    <property type="match status" value="1"/>
</dbReference>
<dbReference type="RefSeq" id="WP_116820771.1">
    <property type="nucleotide sequence ID" value="NZ_CP030926.1"/>
</dbReference>
<protein>
    <submittedName>
        <fullName evidence="2">Glycosyltransferase</fullName>
    </submittedName>
</protein>
<feature type="domain" description="Glycosyl transferase family 1" evidence="1">
    <location>
        <begin position="190"/>
        <end position="341"/>
    </location>
</feature>
<evidence type="ECO:0000259" key="1">
    <source>
        <dbReference type="Pfam" id="PF00534"/>
    </source>
</evidence>
<dbReference type="Gene3D" id="3.40.50.2000">
    <property type="entry name" value="Glycogen Phosphorylase B"/>
    <property type="match status" value="2"/>
</dbReference>
<evidence type="ECO:0000313" key="3">
    <source>
        <dbReference type="Proteomes" id="UP000260457"/>
    </source>
</evidence>
<organism evidence="2 3">
    <name type="scientific">Peribacillus butanolivorans</name>
    <dbReference type="NCBI Taxonomy" id="421767"/>
    <lineage>
        <taxon>Bacteria</taxon>
        <taxon>Bacillati</taxon>
        <taxon>Bacillota</taxon>
        <taxon>Bacilli</taxon>
        <taxon>Bacillales</taxon>
        <taxon>Bacillaceae</taxon>
        <taxon>Peribacillus</taxon>
    </lineage>
</organism>
<dbReference type="CDD" id="cd03801">
    <property type="entry name" value="GT4_PimA-like"/>
    <property type="match status" value="1"/>
</dbReference>